<dbReference type="InterPro" id="IPR015073">
    <property type="entry name" value="DUF1883"/>
</dbReference>
<accession>A0A1U7M6L1</accession>
<dbReference type="Gene3D" id="4.10.1210.10">
    <property type="entry name" value="Atu1913-like"/>
    <property type="match status" value="1"/>
</dbReference>
<evidence type="ECO:0000259" key="1">
    <source>
        <dbReference type="Pfam" id="PF08980"/>
    </source>
</evidence>
<name>A0A1U7M6L1_TISCR</name>
<dbReference type="Pfam" id="PF08980">
    <property type="entry name" value="DUF1883"/>
    <property type="match status" value="1"/>
</dbReference>
<dbReference type="Proteomes" id="UP000186112">
    <property type="component" value="Unassembled WGS sequence"/>
</dbReference>
<dbReference type="OrthoDB" id="2895632at2"/>
<organism evidence="2 3">
    <name type="scientific">Tissierella creatinophila DSM 6911</name>
    <dbReference type="NCBI Taxonomy" id="1123403"/>
    <lineage>
        <taxon>Bacteria</taxon>
        <taxon>Bacillati</taxon>
        <taxon>Bacillota</taxon>
        <taxon>Tissierellia</taxon>
        <taxon>Tissierellales</taxon>
        <taxon>Tissierellaceae</taxon>
        <taxon>Tissierella</taxon>
    </lineage>
</organism>
<dbReference type="EMBL" id="LTDM01000014">
    <property type="protein sequence ID" value="OLS02915.1"/>
    <property type="molecule type" value="Genomic_DNA"/>
</dbReference>
<dbReference type="SUPFAM" id="SSF141099">
    <property type="entry name" value="Atu1913-like"/>
    <property type="match status" value="1"/>
</dbReference>
<protein>
    <recommendedName>
        <fullName evidence="1">DUF1883 domain-containing protein</fullName>
    </recommendedName>
</protein>
<proteinExistence type="predicted"/>
<reference evidence="2 3" key="1">
    <citation type="submission" date="2016-02" db="EMBL/GenBank/DDBJ databases">
        <title>Genome sequence of Tissierella creatinophila DSM 6911.</title>
        <authorList>
            <person name="Poehlein A."/>
            <person name="Daniel R."/>
        </authorList>
    </citation>
    <scope>NUCLEOTIDE SEQUENCE [LARGE SCALE GENOMIC DNA]</scope>
    <source>
        <strain evidence="2 3">DSM 6911</strain>
    </source>
</reference>
<gene>
    <name evidence="2" type="ORF">TICRE_10690</name>
</gene>
<dbReference type="InterPro" id="IPR036488">
    <property type="entry name" value="DUF1883-like_sf"/>
</dbReference>
<sequence>MSRVPYADSNGQLSVEVSLKNAANVFLVDSSNFRKYQNRQQYSYHGGYYTRTPVTIRVYGAGRWYLIVEGAGQYQYRFY</sequence>
<evidence type="ECO:0000313" key="2">
    <source>
        <dbReference type="EMBL" id="OLS02915.1"/>
    </source>
</evidence>
<evidence type="ECO:0000313" key="3">
    <source>
        <dbReference type="Proteomes" id="UP000186112"/>
    </source>
</evidence>
<feature type="domain" description="DUF1883" evidence="1">
    <location>
        <begin position="14"/>
        <end position="73"/>
    </location>
</feature>
<dbReference type="AlphaFoldDB" id="A0A1U7M6L1"/>
<keyword evidence="3" id="KW-1185">Reference proteome</keyword>
<dbReference type="RefSeq" id="WP_075725910.1">
    <property type="nucleotide sequence ID" value="NZ_LTDM01000014.1"/>
</dbReference>
<comment type="caution">
    <text evidence="2">The sequence shown here is derived from an EMBL/GenBank/DDBJ whole genome shotgun (WGS) entry which is preliminary data.</text>
</comment>